<proteinExistence type="predicted"/>
<evidence type="ECO:0000313" key="1">
    <source>
        <dbReference type="EMBL" id="MBX54962.1"/>
    </source>
</evidence>
<accession>A0A2P2PJS4</accession>
<dbReference type="EMBL" id="GGEC01074478">
    <property type="protein sequence ID" value="MBX54962.1"/>
    <property type="molecule type" value="Transcribed_RNA"/>
</dbReference>
<reference evidence="1" key="1">
    <citation type="submission" date="2018-02" db="EMBL/GenBank/DDBJ databases">
        <title>Rhizophora mucronata_Transcriptome.</title>
        <authorList>
            <person name="Meera S.P."/>
            <person name="Sreeshan A."/>
            <person name="Augustine A."/>
        </authorList>
    </citation>
    <scope>NUCLEOTIDE SEQUENCE</scope>
    <source>
        <tissue evidence="1">Leaf</tissue>
    </source>
</reference>
<name>A0A2P2PJS4_RHIMU</name>
<organism evidence="1">
    <name type="scientific">Rhizophora mucronata</name>
    <name type="common">Asiatic mangrove</name>
    <dbReference type="NCBI Taxonomy" id="61149"/>
    <lineage>
        <taxon>Eukaryota</taxon>
        <taxon>Viridiplantae</taxon>
        <taxon>Streptophyta</taxon>
        <taxon>Embryophyta</taxon>
        <taxon>Tracheophyta</taxon>
        <taxon>Spermatophyta</taxon>
        <taxon>Magnoliopsida</taxon>
        <taxon>eudicotyledons</taxon>
        <taxon>Gunneridae</taxon>
        <taxon>Pentapetalae</taxon>
        <taxon>rosids</taxon>
        <taxon>fabids</taxon>
        <taxon>Malpighiales</taxon>
        <taxon>Rhizophoraceae</taxon>
        <taxon>Rhizophora</taxon>
    </lineage>
</organism>
<dbReference type="AlphaFoldDB" id="A0A2P2PJS4"/>
<protein>
    <submittedName>
        <fullName evidence="1">Uncharacterized protein</fullName>
    </submittedName>
</protein>
<sequence>MMCDLSGCVYMGCMPAYKKGHPSI</sequence>